<dbReference type="Proteomes" id="UP000466442">
    <property type="component" value="Unassembled WGS sequence"/>
</dbReference>
<evidence type="ECO:0000259" key="7">
    <source>
        <dbReference type="Pfam" id="PF20519"/>
    </source>
</evidence>
<evidence type="ECO:0000313" key="9">
    <source>
        <dbReference type="Proteomes" id="UP000466442"/>
    </source>
</evidence>
<dbReference type="InterPro" id="IPR046791">
    <property type="entry name" value="Polycystin_dom"/>
</dbReference>
<gene>
    <name evidence="8" type="ORF">GE061_015122</name>
</gene>
<dbReference type="GO" id="GO:0016020">
    <property type="term" value="C:membrane"/>
    <property type="evidence" value="ECO:0007669"/>
    <property type="project" value="UniProtKB-SubCell"/>
</dbReference>
<keyword evidence="3" id="KW-0812">Transmembrane</keyword>
<sequence>MFQSLYAECADYYSQEIEDKDAFGLNTSAWRYLPSTDEGSHYSGLVSTYYGGGFVLNFTAYENFTRSENSATSRRKLDQNRHPISSDSSGKDDIKPGQDQPNEGNKRHGSISRRILNPETFERGQPAKLKRRKNQTENDKVEDFFPRINRTKTKRNQPHQGSADNYYSEVFRRLITNSSYNSSLAPNLSFGDTQSARDMWTFIIDVLCMVLYDKTIMNNNVYFGAPRLRQVRVRGKTCSPAPMFQSLYADCADYYSEEIEDKDTFGLNTSAWRYLPSTDEGSHYSGLVSTYYGGGFVLNFTEDENFTRSEIAQLRDENWVGFGTRVIFVEFGVFNPVTHLFCVCKVIFEFPSLRRHHSQLQLLDFEAS</sequence>
<comment type="caution">
    <text evidence="8">The sequence shown here is derived from an EMBL/GenBank/DDBJ whole genome shotgun (WGS) entry which is preliminary data.</text>
</comment>
<comment type="subcellular location">
    <subcellularLocation>
        <location evidence="1">Membrane</location>
        <topology evidence="1">Multi-pass membrane protein</topology>
    </subcellularLocation>
</comment>
<evidence type="ECO:0000256" key="5">
    <source>
        <dbReference type="ARBA" id="ARBA00023136"/>
    </source>
</evidence>
<evidence type="ECO:0000256" key="3">
    <source>
        <dbReference type="ARBA" id="ARBA00022692"/>
    </source>
</evidence>
<dbReference type="PANTHER" id="PTHR10877:SF183">
    <property type="entry name" value="AT14535P-RELATED"/>
    <property type="match status" value="1"/>
</dbReference>
<protein>
    <recommendedName>
        <fullName evidence="7">Polycystin domain-containing protein</fullName>
    </recommendedName>
</protein>
<dbReference type="OrthoDB" id="6595841at2759"/>
<keyword evidence="5" id="KW-0472">Membrane</keyword>
<evidence type="ECO:0000256" key="1">
    <source>
        <dbReference type="ARBA" id="ARBA00004141"/>
    </source>
</evidence>
<organism evidence="8 9">
    <name type="scientific">Apolygus lucorum</name>
    <name type="common">Small green plant bug</name>
    <name type="synonym">Lygocoris lucorum</name>
    <dbReference type="NCBI Taxonomy" id="248454"/>
    <lineage>
        <taxon>Eukaryota</taxon>
        <taxon>Metazoa</taxon>
        <taxon>Ecdysozoa</taxon>
        <taxon>Arthropoda</taxon>
        <taxon>Hexapoda</taxon>
        <taxon>Insecta</taxon>
        <taxon>Pterygota</taxon>
        <taxon>Neoptera</taxon>
        <taxon>Paraneoptera</taxon>
        <taxon>Hemiptera</taxon>
        <taxon>Heteroptera</taxon>
        <taxon>Panheteroptera</taxon>
        <taxon>Cimicomorpha</taxon>
        <taxon>Miridae</taxon>
        <taxon>Mirini</taxon>
        <taxon>Apolygus</taxon>
    </lineage>
</organism>
<evidence type="ECO:0000256" key="6">
    <source>
        <dbReference type="SAM" id="MobiDB-lite"/>
    </source>
</evidence>
<dbReference type="Pfam" id="PF20519">
    <property type="entry name" value="Polycystin_dom"/>
    <property type="match status" value="1"/>
</dbReference>
<keyword evidence="4" id="KW-1133">Transmembrane helix</keyword>
<keyword evidence="9" id="KW-1185">Reference proteome</keyword>
<evidence type="ECO:0000313" key="8">
    <source>
        <dbReference type="EMBL" id="KAF6209375.1"/>
    </source>
</evidence>
<comment type="similarity">
    <text evidence="2">Belongs to the polycystin family.</text>
</comment>
<proteinExistence type="inferred from homology"/>
<reference evidence="8" key="1">
    <citation type="journal article" date="2021" name="Mol. Ecol. Resour.">
        <title>Apolygus lucorum genome provides insights into omnivorousness and mesophyll feeding.</title>
        <authorList>
            <person name="Liu Y."/>
            <person name="Liu H."/>
            <person name="Wang H."/>
            <person name="Huang T."/>
            <person name="Liu B."/>
            <person name="Yang B."/>
            <person name="Yin L."/>
            <person name="Li B."/>
            <person name="Zhang Y."/>
            <person name="Zhang S."/>
            <person name="Jiang F."/>
            <person name="Zhang X."/>
            <person name="Ren Y."/>
            <person name="Wang B."/>
            <person name="Wang S."/>
            <person name="Lu Y."/>
            <person name="Wu K."/>
            <person name="Fan W."/>
            <person name="Wang G."/>
        </authorList>
    </citation>
    <scope>NUCLEOTIDE SEQUENCE</scope>
    <source>
        <strain evidence="8">12Hb</strain>
    </source>
</reference>
<dbReference type="AlphaFoldDB" id="A0A8S9XP49"/>
<dbReference type="InterPro" id="IPR051223">
    <property type="entry name" value="Polycystin"/>
</dbReference>
<feature type="region of interest" description="Disordered" evidence="6">
    <location>
        <begin position="69"/>
        <end position="141"/>
    </location>
</feature>
<name>A0A8S9XP49_APOLU</name>
<evidence type="ECO:0000256" key="2">
    <source>
        <dbReference type="ARBA" id="ARBA00007200"/>
    </source>
</evidence>
<feature type="domain" description="Polycystin" evidence="7">
    <location>
        <begin position="192"/>
        <end position="362"/>
    </location>
</feature>
<dbReference type="EMBL" id="WIXP02000006">
    <property type="protein sequence ID" value="KAF6209375.1"/>
    <property type="molecule type" value="Genomic_DNA"/>
</dbReference>
<evidence type="ECO:0000256" key="4">
    <source>
        <dbReference type="ARBA" id="ARBA00022989"/>
    </source>
</evidence>
<dbReference type="PANTHER" id="PTHR10877">
    <property type="entry name" value="POLYCYSTIN FAMILY MEMBER"/>
    <property type="match status" value="1"/>
</dbReference>
<accession>A0A8S9XP49</accession>